<feature type="region of interest" description="Disordered" evidence="1">
    <location>
        <begin position="58"/>
        <end position="80"/>
    </location>
</feature>
<reference evidence="2" key="1">
    <citation type="submission" date="2020-03" db="EMBL/GenBank/DDBJ databases">
        <title>A high-quality chromosome-level genome assembly of a woody plant with both climbing and erect habits, Rhamnella rubrinervis.</title>
        <authorList>
            <person name="Lu Z."/>
            <person name="Yang Y."/>
            <person name="Zhu X."/>
            <person name="Sun Y."/>
        </authorList>
    </citation>
    <scope>NUCLEOTIDE SEQUENCE</scope>
    <source>
        <strain evidence="2">BYM</strain>
        <tissue evidence="2">Leaf</tissue>
    </source>
</reference>
<gene>
    <name evidence="2" type="ORF">FNV43_RR11858</name>
</gene>
<organism evidence="2 3">
    <name type="scientific">Rhamnella rubrinervis</name>
    <dbReference type="NCBI Taxonomy" id="2594499"/>
    <lineage>
        <taxon>Eukaryota</taxon>
        <taxon>Viridiplantae</taxon>
        <taxon>Streptophyta</taxon>
        <taxon>Embryophyta</taxon>
        <taxon>Tracheophyta</taxon>
        <taxon>Spermatophyta</taxon>
        <taxon>Magnoliopsida</taxon>
        <taxon>eudicotyledons</taxon>
        <taxon>Gunneridae</taxon>
        <taxon>Pentapetalae</taxon>
        <taxon>rosids</taxon>
        <taxon>fabids</taxon>
        <taxon>Rosales</taxon>
        <taxon>Rhamnaceae</taxon>
        <taxon>rhamnoid group</taxon>
        <taxon>Rhamneae</taxon>
        <taxon>Rhamnella</taxon>
    </lineage>
</organism>
<evidence type="ECO:0000313" key="2">
    <source>
        <dbReference type="EMBL" id="KAF3446678.1"/>
    </source>
</evidence>
<accession>A0A8K0MI91</accession>
<comment type="caution">
    <text evidence="2">The sequence shown here is derived from an EMBL/GenBank/DDBJ whole genome shotgun (WGS) entry which is preliminary data.</text>
</comment>
<dbReference type="EMBL" id="VOIH02000005">
    <property type="protein sequence ID" value="KAF3446678.1"/>
    <property type="molecule type" value="Genomic_DNA"/>
</dbReference>
<evidence type="ECO:0000256" key="1">
    <source>
        <dbReference type="SAM" id="MobiDB-lite"/>
    </source>
</evidence>
<keyword evidence="3" id="KW-1185">Reference proteome</keyword>
<evidence type="ECO:0000313" key="3">
    <source>
        <dbReference type="Proteomes" id="UP000796880"/>
    </source>
</evidence>
<name>A0A8K0MI91_9ROSA</name>
<protein>
    <submittedName>
        <fullName evidence="2">Uncharacterized protein</fullName>
    </submittedName>
</protein>
<sequence length="142" mass="14668">MDGGEKGGLTSLILGSNRLTLGVPLTDTISRESSLSISEEFSVTSTADISALPGIMWKSSSSGPDSDSLPQAKRVMATSAEEGRRGLSVFDGLKTIPMSPDALMAEINNAISNLECARATALLDSLSASLLENKCSEGSSVS</sequence>
<feature type="compositionally biased region" description="Low complexity" evidence="1">
    <location>
        <begin position="59"/>
        <end position="68"/>
    </location>
</feature>
<dbReference type="AlphaFoldDB" id="A0A8K0MI91"/>
<dbReference type="OrthoDB" id="1910345at2759"/>
<proteinExistence type="predicted"/>
<dbReference type="Proteomes" id="UP000796880">
    <property type="component" value="Unassembled WGS sequence"/>
</dbReference>